<keyword evidence="8" id="KW-0999">Mitochondrion inner membrane</keyword>
<dbReference type="GO" id="GO:1990204">
    <property type="term" value="C:oxidoreductase complex"/>
    <property type="evidence" value="ECO:0007669"/>
    <property type="project" value="UniProtKB-ARBA"/>
</dbReference>
<name>A0A674NTR5_TAKRU</name>
<evidence type="ECO:0000256" key="13">
    <source>
        <dbReference type="ARBA" id="ARBA00032774"/>
    </source>
</evidence>
<keyword evidence="9" id="KW-0809">Transit peptide</keyword>
<reference evidence="15" key="3">
    <citation type="submission" date="2025-09" db="UniProtKB">
        <authorList>
            <consortium name="Ensembl"/>
        </authorList>
    </citation>
    <scope>IDENTIFICATION</scope>
</reference>
<evidence type="ECO:0000256" key="1">
    <source>
        <dbReference type="ARBA" id="ARBA00003195"/>
    </source>
</evidence>
<keyword evidence="11" id="KW-0472">Membrane</keyword>
<protein>
    <recommendedName>
        <fullName evidence="6">NADH dehydrogenase [ubiquinone] iron-sulfur protein 6, mitochondrial</fullName>
    </recommendedName>
    <alternativeName>
        <fullName evidence="13">Complex I-13kD-A</fullName>
    </alternativeName>
    <alternativeName>
        <fullName evidence="12">NADH-ubiquinone oxidoreductase 13 kDa-A subunit</fullName>
    </alternativeName>
</protein>
<evidence type="ECO:0000259" key="14">
    <source>
        <dbReference type="Pfam" id="PF10276"/>
    </source>
</evidence>
<feature type="domain" description="Zinc finger CHCC-type" evidence="14">
    <location>
        <begin position="87"/>
        <end position="123"/>
    </location>
</feature>
<sequence>MAAAVGRLLSFSKNAKLLVSPLRLSAGSVSHYSVETSSTGEVITHTGQVYDEDDYRRARFTGRQKEVNKNFAIKLVAEEPVTDVESRVVSCDGGGGALGHPKVYINLDKDTKIGTCGYCGLRFKQKHHH</sequence>
<proteinExistence type="inferred from homology"/>
<dbReference type="InParanoid" id="A0A674NTR5"/>
<dbReference type="FunFam" id="2.60.260.40:FF:000002">
    <property type="entry name" value="NADH dehydrogenase [ubiquinone] iron-sulfur protein 6, mitochondrial"/>
    <property type="match status" value="1"/>
</dbReference>
<evidence type="ECO:0000313" key="16">
    <source>
        <dbReference type="Proteomes" id="UP000005226"/>
    </source>
</evidence>
<comment type="function">
    <text evidence="1">Accessory subunit of the mitochondrial membrane respiratory chain NADH dehydrogenase (Complex I), that is believed not to be involved in catalysis. Complex I functions in the transfer of electrons from NADH to the respiratory chain. The immediate electron acceptor for the enzyme is believed to be ubiquinone.</text>
</comment>
<evidence type="ECO:0000256" key="9">
    <source>
        <dbReference type="ARBA" id="ARBA00022946"/>
    </source>
</evidence>
<dbReference type="Proteomes" id="UP000005226">
    <property type="component" value="Chromosome 12"/>
</dbReference>
<dbReference type="OrthoDB" id="307899at2759"/>
<evidence type="ECO:0000256" key="8">
    <source>
        <dbReference type="ARBA" id="ARBA00022792"/>
    </source>
</evidence>
<dbReference type="GO" id="GO:0098803">
    <property type="term" value="C:respiratory chain complex"/>
    <property type="evidence" value="ECO:0007669"/>
    <property type="project" value="UniProtKB-ARBA"/>
</dbReference>
<dbReference type="CTD" id="4726"/>
<accession>A0A674NTR5</accession>
<dbReference type="RefSeq" id="XP_003969004.1">
    <property type="nucleotide sequence ID" value="XM_003968955.3"/>
</dbReference>
<keyword evidence="10" id="KW-0496">Mitochondrion</keyword>
<evidence type="ECO:0000313" key="15">
    <source>
        <dbReference type="Ensembl" id="ENSTRUP00000077012.1"/>
    </source>
</evidence>
<evidence type="ECO:0000256" key="7">
    <source>
        <dbReference type="ARBA" id="ARBA00022448"/>
    </source>
</evidence>
<evidence type="ECO:0000256" key="11">
    <source>
        <dbReference type="ARBA" id="ARBA00023136"/>
    </source>
</evidence>
<dbReference type="AlphaFoldDB" id="A0A674NTR5"/>
<dbReference type="OMA" id="GSHTCGY"/>
<organism evidence="15 16">
    <name type="scientific">Takifugu rubripes</name>
    <name type="common">Japanese pufferfish</name>
    <name type="synonym">Fugu rubripes</name>
    <dbReference type="NCBI Taxonomy" id="31033"/>
    <lineage>
        <taxon>Eukaryota</taxon>
        <taxon>Metazoa</taxon>
        <taxon>Chordata</taxon>
        <taxon>Craniata</taxon>
        <taxon>Vertebrata</taxon>
        <taxon>Euteleostomi</taxon>
        <taxon>Actinopterygii</taxon>
        <taxon>Neopterygii</taxon>
        <taxon>Teleostei</taxon>
        <taxon>Neoteleostei</taxon>
        <taxon>Acanthomorphata</taxon>
        <taxon>Eupercaria</taxon>
        <taxon>Tetraodontiformes</taxon>
        <taxon>Tetradontoidea</taxon>
        <taxon>Tetraodontidae</taxon>
        <taxon>Takifugu</taxon>
    </lineage>
</organism>
<evidence type="ECO:0000256" key="5">
    <source>
        <dbReference type="ARBA" id="ARBA00011261"/>
    </source>
</evidence>
<evidence type="ECO:0000256" key="10">
    <source>
        <dbReference type="ARBA" id="ARBA00023128"/>
    </source>
</evidence>
<evidence type="ECO:0000256" key="2">
    <source>
        <dbReference type="ARBA" id="ARBA00004170"/>
    </source>
</evidence>
<comment type="subcellular location">
    <subcellularLocation>
        <location evidence="2">Membrane</location>
        <topology evidence="2">Peripheral membrane protein</topology>
    </subcellularLocation>
    <subcellularLocation>
        <location evidence="3">Mitochondrion inner membrane</location>
    </subcellularLocation>
</comment>
<dbReference type="GeneID" id="101062988"/>
<evidence type="ECO:0000256" key="4">
    <source>
        <dbReference type="ARBA" id="ARBA00007291"/>
    </source>
</evidence>
<comment type="subunit">
    <text evidence="5">Mammalian complex I is composed of 45 different subunits. This is a component of the iron-sulfur (IP) fragment of the enzyme.</text>
</comment>
<dbReference type="Ensembl" id="ENSTRUT00000075461.1">
    <property type="protein sequence ID" value="ENSTRUP00000077012.1"/>
    <property type="gene ID" value="ENSTRUG00000031536.1"/>
</dbReference>
<evidence type="ECO:0000256" key="3">
    <source>
        <dbReference type="ARBA" id="ARBA00004273"/>
    </source>
</evidence>
<evidence type="ECO:0000256" key="12">
    <source>
        <dbReference type="ARBA" id="ARBA00031922"/>
    </source>
</evidence>
<keyword evidence="16" id="KW-1185">Reference proteome</keyword>
<dbReference type="InterPro" id="IPR019401">
    <property type="entry name" value="Znf_CHCC"/>
</dbReference>
<evidence type="ECO:0000256" key="6">
    <source>
        <dbReference type="ARBA" id="ARBA00014517"/>
    </source>
</evidence>
<comment type="similarity">
    <text evidence="4">Belongs to the complex I NDUFS6 subunit family.</text>
</comment>
<dbReference type="GO" id="GO:0006120">
    <property type="term" value="P:mitochondrial electron transport, NADH to ubiquinone"/>
    <property type="evidence" value="ECO:0007669"/>
    <property type="project" value="TreeGrafter"/>
</dbReference>
<dbReference type="GO" id="GO:1902495">
    <property type="term" value="C:transmembrane transporter complex"/>
    <property type="evidence" value="ECO:0007669"/>
    <property type="project" value="UniProtKB-ARBA"/>
</dbReference>
<dbReference type="PANTHER" id="PTHR13156">
    <property type="entry name" value="NADH-UBIQUINONE OXIDOREDUCTASE 13 KD-A SUBUNIT"/>
    <property type="match status" value="1"/>
</dbReference>
<reference evidence="15 16" key="1">
    <citation type="journal article" date="2011" name="Genome Biol. Evol.">
        <title>Integration of the genetic map and genome assembly of fugu facilitates insights into distinct features of genome evolution in teleosts and mammals.</title>
        <authorList>
            <person name="Kai W."/>
            <person name="Kikuchi K."/>
            <person name="Tohari S."/>
            <person name="Chew A.K."/>
            <person name="Tay A."/>
            <person name="Fujiwara A."/>
            <person name="Hosoya S."/>
            <person name="Suetake H."/>
            <person name="Naruse K."/>
            <person name="Brenner S."/>
            <person name="Suzuki Y."/>
            <person name="Venkatesh B."/>
        </authorList>
    </citation>
    <scope>NUCLEOTIDE SEQUENCE [LARGE SCALE GENOMIC DNA]</scope>
</reference>
<dbReference type="Gene3D" id="2.60.260.40">
    <property type="entry name" value="q5lls5 like domains"/>
    <property type="match status" value="1"/>
</dbReference>
<keyword evidence="7" id="KW-0813">Transport</keyword>
<dbReference type="Pfam" id="PF10276">
    <property type="entry name" value="zf-CHCC"/>
    <property type="match status" value="1"/>
</dbReference>
<gene>
    <name evidence="15" type="primary">ndufs6</name>
</gene>
<dbReference type="KEGG" id="tru:101062988"/>
<reference evidence="15" key="2">
    <citation type="submission" date="2025-08" db="UniProtKB">
        <authorList>
            <consortium name="Ensembl"/>
        </authorList>
    </citation>
    <scope>IDENTIFICATION</scope>
</reference>
<dbReference type="GO" id="GO:0005743">
    <property type="term" value="C:mitochondrial inner membrane"/>
    <property type="evidence" value="ECO:0007669"/>
    <property type="project" value="UniProtKB-SubCell"/>
</dbReference>
<dbReference type="PANTHER" id="PTHR13156:SF0">
    <property type="entry name" value="NADH DEHYDROGENASE [UBIQUINONE] IRON-SULFUR PROTEIN 6, MITOCHONDRIAL"/>
    <property type="match status" value="1"/>
</dbReference>
<dbReference type="GeneTree" id="ENSGT00390000015775"/>